<protein>
    <submittedName>
        <fullName evidence="1">Uncharacterized protein</fullName>
    </submittedName>
</protein>
<dbReference type="KEGG" id="pmad:BAY61_31905"/>
<dbReference type="RefSeq" id="WP_091810591.1">
    <property type="nucleotide sequence ID" value="NZ_CP016354.1"/>
</dbReference>
<name>A0A222W1P2_9PSEU</name>
<organism evidence="1 2">
    <name type="scientific">Prauserella marina</name>
    <dbReference type="NCBI Taxonomy" id="530584"/>
    <lineage>
        <taxon>Bacteria</taxon>
        <taxon>Bacillati</taxon>
        <taxon>Actinomycetota</taxon>
        <taxon>Actinomycetes</taxon>
        <taxon>Pseudonocardiales</taxon>
        <taxon>Pseudonocardiaceae</taxon>
        <taxon>Prauserella</taxon>
    </lineage>
</organism>
<gene>
    <name evidence="1" type="ORF">SAMN05421630_1158</name>
</gene>
<dbReference type="AlphaFoldDB" id="A0A222W1P2"/>
<accession>A0A222W1P2</accession>
<dbReference type="EMBL" id="FMZE01000015">
    <property type="protein sequence ID" value="SDD95216.1"/>
    <property type="molecule type" value="Genomic_DNA"/>
</dbReference>
<dbReference type="Proteomes" id="UP000199494">
    <property type="component" value="Unassembled WGS sequence"/>
</dbReference>
<evidence type="ECO:0000313" key="2">
    <source>
        <dbReference type="Proteomes" id="UP000199494"/>
    </source>
</evidence>
<reference evidence="1 2" key="1">
    <citation type="submission" date="2016-10" db="EMBL/GenBank/DDBJ databases">
        <authorList>
            <person name="de Groot N.N."/>
        </authorList>
    </citation>
    <scope>NUCLEOTIDE SEQUENCE [LARGE SCALE GENOMIC DNA]</scope>
    <source>
        <strain evidence="1 2">CGMCC 4.5506</strain>
    </source>
</reference>
<sequence length="95" mass="10452">MTSSINTEMATIEQRLTVLTKVREVFPDAAPGKLMGIVEWIVTGAMPLNPAALEVAAKRLAAADDADWNAYHTDRNRYRGMVATTLDAYFAATHR</sequence>
<keyword evidence="2" id="KW-1185">Reference proteome</keyword>
<evidence type="ECO:0000313" key="1">
    <source>
        <dbReference type="EMBL" id="SDD95216.1"/>
    </source>
</evidence>
<proteinExistence type="predicted"/>